<evidence type="ECO:0000313" key="2">
    <source>
        <dbReference type="Proteomes" id="UP000019678"/>
    </source>
</evidence>
<dbReference type="Gene3D" id="2.60.200.20">
    <property type="match status" value="1"/>
</dbReference>
<organism evidence="1 2">
    <name type="scientific">Chondromyces apiculatus DSM 436</name>
    <dbReference type="NCBI Taxonomy" id="1192034"/>
    <lineage>
        <taxon>Bacteria</taxon>
        <taxon>Pseudomonadati</taxon>
        <taxon>Myxococcota</taxon>
        <taxon>Polyangia</taxon>
        <taxon>Polyangiales</taxon>
        <taxon>Polyangiaceae</taxon>
        <taxon>Chondromyces</taxon>
    </lineage>
</organism>
<dbReference type="SUPFAM" id="SSF49879">
    <property type="entry name" value="SMAD/FHA domain"/>
    <property type="match status" value="1"/>
</dbReference>
<proteinExistence type="predicted"/>
<dbReference type="Proteomes" id="UP000019678">
    <property type="component" value="Unassembled WGS sequence"/>
</dbReference>
<protein>
    <recommendedName>
        <fullName evidence="3">FHA domain-containing protein</fullName>
    </recommendedName>
</protein>
<dbReference type="CDD" id="cd00060">
    <property type="entry name" value="FHA"/>
    <property type="match status" value="1"/>
</dbReference>
<reference evidence="1 2" key="1">
    <citation type="submission" date="2013-05" db="EMBL/GenBank/DDBJ databases">
        <title>Genome assembly of Chondromyces apiculatus DSM 436.</title>
        <authorList>
            <person name="Sharma G."/>
            <person name="Khatri I."/>
            <person name="Kaur C."/>
            <person name="Mayilraj S."/>
            <person name="Subramanian S."/>
        </authorList>
    </citation>
    <scope>NUCLEOTIDE SEQUENCE [LARGE SCALE GENOMIC DNA]</scope>
    <source>
        <strain evidence="1 2">DSM 436</strain>
    </source>
</reference>
<evidence type="ECO:0008006" key="3">
    <source>
        <dbReference type="Google" id="ProtNLM"/>
    </source>
</evidence>
<dbReference type="STRING" id="1192034.CAP_1705"/>
<evidence type="ECO:0000313" key="1">
    <source>
        <dbReference type="EMBL" id="EYF06575.1"/>
    </source>
</evidence>
<name>A0A017TCQ5_9BACT</name>
<comment type="caution">
    <text evidence="1">The sequence shown here is derived from an EMBL/GenBank/DDBJ whole genome shotgun (WGS) entry which is preliminary data.</text>
</comment>
<dbReference type="AlphaFoldDB" id="A0A017TCQ5"/>
<accession>A0A017TCQ5</accession>
<sequence>MQLPEGGPQQLLVDSDRVLIGSGAHCEIRLPGDTAASEHVLITFLGGNAYAQARSLQPPPLLNGAPFTEAPLQQNALLQIGRSEITVSIVEIADQVGVTKKQSEPISPFTYVLAILLIPLALFVLLDDPKDDVLDARPDKTPALWDEASAVCPQSAKDQALGMAQNRRLTAQGKRERSPFDVRDGVGAVPLFQQAAACYRAAGEGAAAAEMQGAADKLSKQLQEDYRAHQMRLVHSLDVKDLRTAQREVKVLLAMLQGKNDPYVVWLSNMDRRLKLRLSGTQKG</sequence>
<keyword evidence="2" id="KW-1185">Reference proteome</keyword>
<dbReference type="EMBL" id="ASRX01000015">
    <property type="protein sequence ID" value="EYF06575.1"/>
    <property type="molecule type" value="Genomic_DNA"/>
</dbReference>
<dbReference type="InterPro" id="IPR008984">
    <property type="entry name" value="SMAD_FHA_dom_sf"/>
</dbReference>
<gene>
    <name evidence="1" type="ORF">CAP_1705</name>
</gene>